<dbReference type="Pfam" id="PF14126">
    <property type="entry name" value="DUF4293"/>
    <property type="match status" value="1"/>
</dbReference>
<organism evidence="2 3">
    <name type="scientific">Candidatus Cryptobacteroides intestinigallinarum</name>
    <dbReference type="NCBI Taxonomy" id="2840767"/>
    <lineage>
        <taxon>Bacteria</taxon>
        <taxon>Pseudomonadati</taxon>
        <taxon>Bacteroidota</taxon>
        <taxon>Bacteroidia</taxon>
        <taxon>Bacteroidales</taxon>
        <taxon>Candidatus Cryptobacteroides</taxon>
    </lineage>
</organism>
<feature type="transmembrane region" description="Helical" evidence="1">
    <location>
        <begin position="7"/>
        <end position="29"/>
    </location>
</feature>
<proteinExistence type="predicted"/>
<dbReference type="InterPro" id="IPR025635">
    <property type="entry name" value="DUF4293"/>
</dbReference>
<evidence type="ECO:0000256" key="1">
    <source>
        <dbReference type="SAM" id="Phobius"/>
    </source>
</evidence>
<keyword evidence="1" id="KW-0472">Membrane</keyword>
<accession>A0A9D9HM71</accession>
<reference evidence="2" key="2">
    <citation type="journal article" date="2021" name="PeerJ">
        <title>Extensive microbial diversity within the chicken gut microbiome revealed by metagenomics and culture.</title>
        <authorList>
            <person name="Gilroy R."/>
            <person name="Ravi A."/>
            <person name="Getino M."/>
            <person name="Pursley I."/>
            <person name="Horton D.L."/>
            <person name="Alikhan N.F."/>
            <person name="Baker D."/>
            <person name="Gharbi K."/>
            <person name="Hall N."/>
            <person name="Watson M."/>
            <person name="Adriaenssens E.M."/>
            <person name="Foster-Nyarko E."/>
            <person name="Jarju S."/>
            <person name="Secka A."/>
            <person name="Antonio M."/>
            <person name="Oren A."/>
            <person name="Chaudhuri R.R."/>
            <person name="La Ragione R."/>
            <person name="Hildebrand F."/>
            <person name="Pallen M.J."/>
        </authorList>
    </citation>
    <scope>NUCLEOTIDE SEQUENCE</scope>
    <source>
        <strain evidence="2">B1-3475</strain>
    </source>
</reference>
<feature type="transmembrane region" description="Helical" evidence="1">
    <location>
        <begin position="71"/>
        <end position="90"/>
    </location>
</feature>
<evidence type="ECO:0000313" key="2">
    <source>
        <dbReference type="EMBL" id="MBO8456413.1"/>
    </source>
</evidence>
<protein>
    <submittedName>
        <fullName evidence="2">DUF4293 domain-containing protein</fullName>
    </submittedName>
</protein>
<dbReference type="Proteomes" id="UP000823617">
    <property type="component" value="Unassembled WGS sequence"/>
</dbReference>
<name>A0A9D9HM71_9BACT</name>
<keyword evidence="1" id="KW-0812">Transmembrane</keyword>
<dbReference type="AlphaFoldDB" id="A0A9D9HM71"/>
<sequence length="144" mass="16503">MWQRIQTLYLAIATMLIISLLFFNVMSIIGPEGDIEYVRYYENIVYLVFIIAIISGNTFTIFAYKARPVQMRLCIIEALIMTAFQIWIGVDFFRMSGAKEAVFSITAVFPIIAAILDVMAARNIALDEAMVQAAYRLRDSRRKK</sequence>
<reference evidence="2" key="1">
    <citation type="submission" date="2020-10" db="EMBL/GenBank/DDBJ databases">
        <authorList>
            <person name="Gilroy R."/>
        </authorList>
    </citation>
    <scope>NUCLEOTIDE SEQUENCE</scope>
    <source>
        <strain evidence="2">B1-3475</strain>
    </source>
</reference>
<feature type="transmembrane region" description="Helical" evidence="1">
    <location>
        <begin position="44"/>
        <end position="64"/>
    </location>
</feature>
<comment type="caution">
    <text evidence="2">The sequence shown here is derived from an EMBL/GenBank/DDBJ whole genome shotgun (WGS) entry which is preliminary data.</text>
</comment>
<keyword evidence="1" id="KW-1133">Transmembrane helix</keyword>
<dbReference type="EMBL" id="JADIMK010000089">
    <property type="protein sequence ID" value="MBO8456413.1"/>
    <property type="molecule type" value="Genomic_DNA"/>
</dbReference>
<gene>
    <name evidence="2" type="ORF">IAC08_08460</name>
</gene>
<feature type="transmembrane region" description="Helical" evidence="1">
    <location>
        <begin position="102"/>
        <end position="120"/>
    </location>
</feature>
<evidence type="ECO:0000313" key="3">
    <source>
        <dbReference type="Proteomes" id="UP000823617"/>
    </source>
</evidence>